<dbReference type="AlphaFoldDB" id="A0A1F6BUD9"/>
<dbReference type="Proteomes" id="UP000179014">
    <property type="component" value="Unassembled WGS sequence"/>
</dbReference>
<evidence type="ECO:0000256" key="1">
    <source>
        <dbReference type="SAM" id="Phobius"/>
    </source>
</evidence>
<keyword evidence="1" id="KW-0472">Membrane</keyword>
<accession>A0A1F6BUD9</accession>
<evidence type="ECO:0000313" key="3">
    <source>
        <dbReference type="Proteomes" id="UP000179014"/>
    </source>
</evidence>
<gene>
    <name evidence="2" type="ORF">A2118_01910</name>
</gene>
<feature type="transmembrane region" description="Helical" evidence="1">
    <location>
        <begin position="55"/>
        <end position="73"/>
    </location>
</feature>
<dbReference type="EMBL" id="MFKN01000030">
    <property type="protein sequence ID" value="OGG40529.1"/>
    <property type="molecule type" value="Genomic_DNA"/>
</dbReference>
<keyword evidence="1" id="KW-0812">Transmembrane</keyword>
<organism evidence="2 3">
    <name type="scientific">Candidatus Kaiserbacteria bacterium GWA2_50_9</name>
    <dbReference type="NCBI Taxonomy" id="1798474"/>
    <lineage>
        <taxon>Bacteria</taxon>
        <taxon>Candidatus Kaiseribacteriota</taxon>
    </lineage>
</organism>
<sequence length="84" mass="9634">MGALAIVFLVLLFIPRAFSVWKKFAIWFVPLAALLFIFYPDPGSGDLFSPYPEQVFQWVSGLYVFISLVLIIYKSFFSSRSEQS</sequence>
<reference evidence="2 3" key="1">
    <citation type="journal article" date="2016" name="Nat. Commun.">
        <title>Thousands of microbial genomes shed light on interconnected biogeochemical processes in an aquifer system.</title>
        <authorList>
            <person name="Anantharaman K."/>
            <person name="Brown C.T."/>
            <person name="Hug L.A."/>
            <person name="Sharon I."/>
            <person name="Castelle C.J."/>
            <person name="Probst A.J."/>
            <person name="Thomas B.C."/>
            <person name="Singh A."/>
            <person name="Wilkins M.J."/>
            <person name="Karaoz U."/>
            <person name="Brodie E.L."/>
            <person name="Williams K.H."/>
            <person name="Hubbard S.S."/>
            <person name="Banfield J.F."/>
        </authorList>
    </citation>
    <scope>NUCLEOTIDE SEQUENCE [LARGE SCALE GENOMIC DNA]</scope>
</reference>
<name>A0A1F6BUD9_9BACT</name>
<proteinExistence type="predicted"/>
<protein>
    <submittedName>
        <fullName evidence="2">Uncharacterized protein</fullName>
    </submittedName>
</protein>
<comment type="caution">
    <text evidence="2">The sequence shown here is derived from an EMBL/GenBank/DDBJ whole genome shotgun (WGS) entry which is preliminary data.</text>
</comment>
<keyword evidence="1" id="KW-1133">Transmembrane helix</keyword>
<evidence type="ECO:0000313" key="2">
    <source>
        <dbReference type="EMBL" id="OGG40529.1"/>
    </source>
</evidence>
<dbReference type="STRING" id="1798474.A2118_01910"/>